<comment type="subcellular location">
    <subcellularLocation>
        <location evidence="2">Membrane</location>
        <topology evidence="2">Multi-pass membrane protein</topology>
    </subcellularLocation>
</comment>
<keyword evidence="5 14" id="KW-0812">Transmembrane</keyword>
<feature type="coiled-coil region" evidence="12">
    <location>
        <begin position="598"/>
        <end position="636"/>
    </location>
</feature>
<keyword evidence="11 14" id="KW-0472">Membrane</keyword>
<feature type="coiled-coil region" evidence="12">
    <location>
        <begin position="456"/>
        <end position="493"/>
    </location>
</feature>
<keyword evidence="17" id="KW-1185">Reference proteome</keyword>
<dbReference type="Gene3D" id="3.30.450.20">
    <property type="entry name" value="PAS domain"/>
    <property type="match status" value="2"/>
</dbReference>
<dbReference type="SMART" id="SM00091">
    <property type="entry name" value="PAS"/>
    <property type="match status" value="1"/>
</dbReference>
<dbReference type="Pfam" id="PF08448">
    <property type="entry name" value="PAS_4"/>
    <property type="match status" value="1"/>
</dbReference>
<evidence type="ECO:0000259" key="15">
    <source>
        <dbReference type="PROSITE" id="PS50112"/>
    </source>
</evidence>
<dbReference type="CDD" id="cd12913">
    <property type="entry name" value="PDC1_MCP_like"/>
    <property type="match status" value="1"/>
</dbReference>
<dbReference type="NCBIfam" id="TIGR00229">
    <property type="entry name" value="sensory_box"/>
    <property type="match status" value="1"/>
</dbReference>
<keyword evidence="8" id="KW-0067">ATP-binding</keyword>
<dbReference type="Gene3D" id="3.30.565.10">
    <property type="entry name" value="Histidine kinase-like ATPase, C-terminal domain"/>
    <property type="match status" value="1"/>
</dbReference>
<evidence type="ECO:0000256" key="11">
    <source>
        <dbReference type="ARBA" id="ARBA00023136"/>
    </source>
</evidence>
<dbReference type="InterPro" id="IPR035965">
    <property type="entry name" value="PAS-like_dom_sf"/>
</dbReference>
<dbReference type="GO" id="GO:0016020">
    <property type="term" value="C:membrane"/>
    <property type="evidence" value="ECO:0007669"/>
    <property type="project" value="UniProtKB-SubCell"/>
</dbReference>
<dbReference type="SUPFAM" id="SSF55785">
    <property type="entry name" value="PYP-like sensor domain (PAS domain)"/>
    <property type="match status" value="1"/>
</dbReference>
<evidence type="ECO:0000256" key="8">
    <source>
        <dbReference type="ARBA" id="ARBA00022840"/>
    </source>
</evidence>
<keyword evidence="7" id="KW-0418">Kinase</keyword>
<keyword evidence="9 14" id="KW-1133">Transmembrane helix</keyword>
<dbReference type="Proteomes" id="UP000737113">
    <property type="component" value="Unassembled WGS sequence"/>
</dbReference>
<evidence type="ECO:0000256" key="4">
    <source>
        <dbReference type="ARBA" id="ARBA00022679"/>
    </source>
</evidence>
<evidence type="ECO:0000256" key="14">
    <source>
        <dbReference type="SAM" id="Phobius"/>
    </source>
</evidence>
<keyword evidence="12" id="KW-0175">Coiled coil</keyword>
<name>A0A972FY84_9GAMM</name>
<comment type="caution">
    <text evidence="16">The sequence shown here is derived from an EMBL/GenBank/DDBJ whole genome shotgun (WGS) entry which is preliminary data.</text>
</comment>
<dbReference type="EMBL" id="JAAXYH010000001">
    <property type="protein sequence ID" value="NMH63749.1"/>
    <property type="molecule type" value="Genomic_DNA"/>
</dbReference>
<feature type="domain" description="PAS" evidence="15">
    <location>
        <begin position="483"/>
        <end position="565"/>
    </location>
</feature>
<evidence type="ECO:0000256" key="6">
    <source>
        <dbReference type="ARBA" id="ARBA00022741"/>
    </source>
</evidence>
<keyword evidence="10" id="KW-0902">Two-component regulatory system</keyword>
<sequence length="889" mass="100099">MVQGITTGARSQLAHWRNSLTFKFSVIQFVIATILITCTVWVMVIIQRSQLLDQQTALNQSNGQLVVARLMEMTAKVETKVVAIADLGALYRHDHEQLLHTLPAIMEQSHPQSIIAGGGIWPEPGAFEQKKYRDSLFWGRDSRGKLLRVDDYNSDSRMSYHSEDWYQPTRFLPAGKTLWSKSYRDPFTHQTMVTVSTPLWVEHHFIGAATVDVSLTQFSAMLRNLMLDLSGYVIALDPQDRILAYPDEDKISESDPNGDRRFITFAQLSARQTEYEAVQQAVISANQAFMRSAAKVSSSAPQGEQLSPQLDPSQRAMLGAIVNTRVNNELQAPRLLQSVELKHDPLLGEPALVSLFLMPNTYWKVIIVTPISSLANKANLIAAKVGAYLIAMQLLALVLLFLLQQRLFVTPMSRMADALQQNNPALLELDASSRQDEVGMLARAFIARTRQLEVTMSSLDANNLALEQQLQSQKEAQQELKQYKDQLNALLKSSNNLIYIKDLNGRYILANDKFCETLGIEKRHILGATDNDLFPLALAQIYRKNDNRVLESNDAISFEEAFPSPHGDLSYLVTKFSILDDNDKAVAVGAIAFNIATKKQLEQQQAQAYQQLLGEKQQQQNQLQQLSHKYQTLAAQHRELGASLERQIQLNKSGHLSHRLLQGLVESLVAGMMQEQDSLLAKICRLDPGSPQTQEPLMALMSQHTDRIRHLHQLVAAQHSDVKPVHLAQFVQHLLSLLQPQLHKQGVEVELECDNKLVVEGDAWSYLHLLYPLLINTLAHAFSEHIEHKRIRLTLYTEHRQLHIDCEDNGIGLTFQQLAQLKEWIRQDKCHGTLSCLSLWLRTELKGSLNIQSSINKGTKISCCLPLPNSDESDESENPTETPTESKAN</sequence>
<evidence type="ECO:0000256" key="9">
    <source>
        <dbReference type="ARBA" id="ARBA00022989"/>
    </source>
</evidence>
<accession>A0A972FY84</accession>
<evidence type="ECO:0000256" key="3">
    <source>
        <dbReference type="ARBA" id="ARBA00012438"/>
    </source>
</evidence>
<evidence type="ECO:0000313" key="16">
    <source>
        <dbReference type="EMBL" id="NMH63749.1"/>
    </source>
</evidence>
<feature type="compositionally biased region" description="Low complexity" evidence="13">
    <location>
        <begin position="879"/>
        <end position="889"/>
    </location>
</feature>
<keyword evidence="4" id="KW-0808">Transferase</keyword>
<gene>
    <name evidence="16" type="ORF">HC757_00925</name>
</gene>
<evidence type="ECO:0000256" key="5">
    <source>
        <dbReference type="ARBA" id="ARBA00022692"/>
    </source>
</evidence>
<evidence type="ECO:0000313" key="17">
    <source>
        <dbReference type="Proteomes" id="UP000737113"/>
    </source>
</evidence>
<dbReference type="PROSITE" id="PS50112">
    <property type="entry name" value="PAS"/>
    <property type="match status" value="1"/>
</dbReference>
<dbReference type="PANTHER" id="PTHR42878">
    <property type="entry name" value="TWO-COMPONENT HISTIDINE KINASE"/>
    <property type="match status" value="1"/>
</dbReference>
<dbReference type="InterPro" id="IPR013656">
    <property type="entry name" value="PAS_4"/>
</dbReference>
<dbReference type="GO" id="GO:0005524">
    <property type="term" value="F:ATP binding"/>
    <property type="evidence" value="ECO:0007669"/>
    <property type="project" value="UniProtKB-KW"/>
</dbReference>
<evidence type="ECO:0000256" key="2">
    <source>
        <dbReference type="ARBA" id="ARBA00004141"/>
    </source>
</evidence>
<feature type="region of interest" description="Disordered" evidence="13">
    <location>
        <begin position="867"/>
        <end position="889"/>
    </location>
</feature>
<evidence type="ECO:0000256" key="7">
    <source>
        <dbReference type="ARBA" id="ARBA00022777"/>
    </source>
</evidence>
<dbReference type="PANTHER" id="PTHR42878:SF7">
    <property type="entry name" value="SENSOR HISTIDINE KINASE GLRK"/>
    <property type="match status" value="1"/>
</dbReference>
<proteinExistence type="predicted"/>
<feature type="transmembrane region" description="Helical" evidence="14">
    <location>
        <begin position="385"/>
        <end position="403"/>
    </location>
</feature>
<dbReference type="GO" id="GO:0030295">
    <property type="term" value="F:protein kinase activator activity"/>
    <property type="evidence" value="ECO:0007669"/>
    <property type="project" value="TreeGrafter"/>
</dbReference>
<dbReference type="InterPro" id="IPR000014">
    <property type="entry name" value="PAS"/>
</dbReference>
<comment type="catalytic activity">
    <reaction evidence="1">
        <text>ATP + protein L-histidine = ADP + protein N-phospho-L-histidine.</text>
        <dbReference type="EC" id="2.7.13.3"/>
    </reaction>
</comment>
<dbReference type="Pfam" id="PF22673">
    <property type="entry name" value="MCP-like_PDC_1"/>
    <property type="match status" value="1"/>
</dbReference>
<dbReference type="InterPro" id="IPR036890">
    <property type="entry name" value="HATPase_C_sf"/>
</dbReference>
<dbReference type="GO" id="GO:0000156">
    <property type="term" value="F:phosphorelay response regulator activity"/>
    <property type="evidence" value="ECO:0007669"/>
    <property type="project" value="TreeGrafter"/>
</dbReference>
<evidence type="ECO:0000256" key="12">
    <source>
        <dbReference type="SAM" id="Coils"/>
    </source>
</evidence>
<keyword evidence="6" id="KW-0547">Nucleotide-binding</keyword>
<dbReference type="AlphaFoldDB" id="A0A972FY84"/>
<feature type="transmembrane region" description="Helical" evidence="14">
    <location>
        <begin position="26"/>
        <end position="46"/>
    </location>
</feature>
<dbReference type="GO" id="GO:0004673">
    <property type="term" value="F:protein histidine kinase activity"/>
    <property type="evidence" value="ECO:0007669"/>
    <property type="project" value="UniProtKB-EC"/>
</dbReference>
<dbReference type="CDD" id="cd00130">
    <property type="entry name" value="PAS"/>
    <property type="match status" value="1"/>
</dbReference>
<dbReference type="GO" id="GO:0007234">
    <property type="term" value="P:osmosensory signaling via phosphorelay pathway"/>
    <property type="evidence" value="ECO:0007669"/>
    <property type="project" value="TreeGrafter"/>
</dbReference>
<dbReference type="RefSeq" id="WP_169562379.1">
    <property type="nucleotide sequence ID" value="NZ_JAAXYH010000001.1"/>
</dbReference>
<dbReference type="InterPro" id="IPR050351">
    <property type="entry name" value="BphY/WalK/GraS-like"/>
</dbReference>
<dbReference type="SUPFAM" id="SSF55874">
    <property type="entry name" value="ATPase domain of HSP90 chaperone/DNA topoisomerase II/histidine kinase"/>
    <property type="match status" value="1"/>
</dbReference>
<organism evidence="16 17">
    <name type="scientific">Shewanella salipaludis</name>
    <dbReference type="NCBI Taxonomy" id="2723052"/>
    <lineage>
        <taxon>Bacteria</taxon>
        <taxon>Pseudomonadati</taxon>
        <taxon>Pseudomonadota</taxon>
        <taxon>Gammaproteobacteria</taxon>
        <taxon>Alteromonadales</taxon>
        <taxon>Shewanellaceae</taxon>
        <taxon>Shewanella</taxon>
    </lineage>
</organism>
<evidence type="ECO:0000256" key="13">
    <source>
        <dbReference type="SAM" id="MobiDB-lite"/>
    </source>
</evidence>
<protein>
    <recommendedName>
        <fullName evidence="3">histidine kinase</fullName>
        <ecNumber evidence="3">2.7.13.3</ecNumber>
    </recommendedName>
</protein>
<evidence type="ECO:0000256" key="10">
    <source>
        <dbReference type="ARBA" id="ARBA00023012"/>
    </source>
</evidence>
<evidence type="ECO:0000256" key="1">
    <source>
        <dbReference type="ARBA" id="ARBA00000085"/>
    </source>
</evidence>
<reference evidence="16" key="1">
    <citation type="submission" date="2020-04" db="EMBL/GenBank/DDBJ databases">
        <title>Description of Shewanella salipaludis sp. nov., isolated from a salt marsh.</title>
        <authorList>
            <person name="Park S."/>
            <person name="Yoon J.-H."/>
        </authorList>
    </citation>
    <scope>NUCLEOTIDE SEQUENCE</scope>
    <source>
        <strain evidence="16">SHSM-M6</strain>
    </source>
</reference>
<dbReference type="EC" id="2.7.13.3" evidence="3"/>